<feature type="region of interest" description="Disordered" evidence="1">
    <location>
        <begin position="112"/>
        <end position="151"/>
    </location>
</feature>
<dbReference type="EMBL" id="RWGY01000029">
    <property type="protein sequence ID" value="TVU19064.1"/>
    <property type="molecule type" value="Genomic_DNA"/>
</dbReference>
<dbReference type="Gramene" id="TVU19064">
    <property type="protein sequence ID" value="TVU19064"/>
    <property type="gene ID" value="EJB05_35193"/>
</dbReference>
<evidence type="ECO:0000313" key="2">
    <source>
        <dbReference type="EMBL" id="TVU19064.1"/>
    </source>
</evidence>
<evidence type="ECO:0000256" key="1">
    <source>
        <dbReference type="SAM" id="MobiDB-lite"/>
    </source>
</evidence>
<dbReference type="Proteomes" id="UP000324897">
    <property type="component" value="Chromosome 7"/>
</dbReference>
<evidence type="ECO:0000313" key="3">
    <source>
        <dbReference type="Proteomes" id="UP000324897"/>
    </source>
</evidence>
<dbReference type="AlphaFoldDB" id="A0A5J9U677"/>
<feature type="region of interest" description="Disordered" evidence="1">
    <location>
        <begin position="172"/>
        <end position="222"/>
    </location>
</feature>
<feature type="compositionally biased region" description="Low complexity" evidence="1">
    <location>
        <begin position="193"/>
        <end position="214"/>
    </location>
</feature>
<comment type="caution">
    <text evidence="2">The sequence shown here is derived from an EMBL/GenBank/DDBJ whole genome shotgun (WGS) entry which is preliminary data.</text>
</comment>
<gene>
    <name evidence="2" type="ORF">EJB05_35193</name>
</gene>
<accession>A0A5J9U677</accession>
<proteinExistence type="predicted"/>
<protein>
    <submittedName>
        <fullName evidence="2">Uncharacterized protein</fullName>
    </submittedName>
</protein>
<sequence>SLFGVRLASAAPDLLPTPSLALLSIRSSLVFTPVPPVLSLLLQIRPGSGVRGACSRSPPPVEVEEGGALPSVPACCPPGALPKPYPFVPKCRCAATADGGGRRGGAGVQLRVPPPATGGRSGDSSGVGAGRARAGIRRGAGRGSGEPATTASGLLIYGERASSEEHRRLLHGKRLHGAAAPPRGRCGRRGGCRVRSAGSQGGCASSTPRSTASTRGEDGSAALGRARRIHCLHVGEGRQRATSVVSFLVRRLPQGSP</sequence>
<reference evidence="2 3" key="1">
    <citation type="journal article" date="2019" name="Sci. Rep.">
        <title>A high-quality genome of Eragrostis curvula grass provides insights into Poaceae evolution and supports new strategies to enhance forage quality.</title>
        <authorList>
            <person name="Carballo J."/>
            <person name="Santos B.A.C.M."/>
            <person name="Zappacosta D."/>
            <person name="Garbus I."/>
            <person name="Selva J.P."/>
            <person name="Gallo C.A."/>
            <person name="Diaz A."/>
            <person name="Albertini E."/>
            <person name="Caccamo M."/>
            <person name="Echenique V."/>
        </authorList>
    </citation>
    <scope>NUCLEOTIDE SEQUENCE [LARGE SCALE GENOMIC DNA]</scope>
    <source>
        <strain evidence="3">cv. Victoria</strain>
        <tissue evidence="2">Leaf</tissue>
    </source>
</reference>
<keyword evidence="3" id="KW-1185">Reference proteome</keyword>
<organism evidence="2 3">
    <name type="scientific">Eragrostis curvula</name>
    <name type="common">weeping love grass</name>
    <dbReference type="NCBI Taxonomy" id="38414"/>
    <lineage>
        <taxon>Eukaryota</taxon>
        <taxon>Viridiplantae</taxon>
        <taxon>Streptophyta</taxon>
        <taxon>Embryophyta</taxon>
        <taxon>Tracheophyta</taxon>
        <taxon>Spermatophyta</taxon>
        <taxon>Magnoliopsida</taxon>
        <taxon>Liliopsida</taxon>
        <taxon>Poales</taxon>
        <taxon>Poaceae</taxon>
        <taxon>PACMAD clade</taxon>
        <taxon>Chloridoideae</taxon>
        <taxon>Eragrostideae</taxon>
        <taxon>Eragrostidinae</taxon>
        <taxon>Eragrostis</taxon>
    </lineage>
</organism>
<feature type="compositionally biased region" description="Gly residues" evidence="1">
    <location>
        <begin position="119"/>
        <end position="129"/>
    </location>
</feature>
<name>A0A5J9U677_9POAL</name>
<feature type="non-terminal residue" evidence="2">
    <location>
        <position position="1"/>
    </location>
</feature>